<evidence type="ECO:0000313" key="2">
    <source>
        <dbReference type="Proteomes" id="UP001732700"/>
    </source>
</evidence>
<sequence>MVKSARVRRTQRDHAASPVLPEDLVLWEIFYRLPAKEILRCRAVCRSWRRLTCDAEFLLAHHKHQPSLPLVLFNCDTIVKVPATVDALDLRQSLAVHRPILGFSSYDECHMYYIRASCDGLLILSRSCRLYYICNPTTRQWCKLPDVSNVTALYHHRPSGEYRVLYRKHPKGPGSVVNTVYYVLTVGSSLEGQRCIGLRVPSPSVKKFMTCTTPDYDKPPVPLHDCLRWYYGRSMDTESKVVVFDTVDESFRCMRSPIADNVAPAHLCQMDGTLGICQVERDTMTVQVWELQDYEKEVWSLKHRIPFPVVEMMKYVSDKVLCLTFVSESGDMLVWGHFPWLLFHYDSKGNLVDKFQPDSVYPRVLRLSLKESLVRHAFFEKKDRKRVKLPGFFQGI</sequence>
<evidence type="ECO:0000313" key="1">
    <source>
        <dbReference type="EnsemblPlants" id="AVESA.00010b.r2.3AG0411680.1.CDS.1"/>
    </source>
</evidence>
<name>A0ACD5VEH0_AVESA</name>
<accession>A0ACD5VEH0</accession>
<dbReference type="Proteomes" id="UP001732700">
    <property type="component" value="Chromosome 3A"/>
</dbReference>
<keyword evidence="2" id="KW-1185">Reference proteome</keyword>
<organism evidence="1 2">
    <name type="scientific">Avena sativa</name>
    <name type="common">Oat</name>
    <dbReference type="NCBI Taxonomy" id="4498"/>
    <lineage>
        <taxon>Eukaryota</taxon>
        <taxon>Viridiplantae</taxon>
        <taxon>Streptophyta</taxon>
        <taxon>Embryophyta</taxon>
        <taxon>Tracheophyta</taxon>
        <taxon>Spermatophyta</taxon>
        <taxon>Magnoliopsida</taxon>
        <taxon>Liliopsida</taxon>
        <taxon>Poales</taxon>
        <taxon>Poaceae</taxon>
        <taxon>BOP clade</taxon>
        <taxon>Pooideae</taxon>
        <taxon>Poodae</taxon>
        <taxon>Poeae</taxon>
        <taxon>Poeae Chloroplast Group 1 (Aveneae type)</taxon>
        <taxon>Aveninae</taxon>
        <taxon>Avena</taxon>
    </lineage>
</organism>
<dbReference type="EnsemblPlants" id="AVESA.00010b.r2.3AG0411680.1">
    <property type="protein sequence ID" value="AVESA.00010b.r2.3AG0411680.1.CDS.1"/>
    <property type="gene ID" value="AVESA.00010b.r2.3AG0411680"/>
</dbReference>
<protein>
    <submittedName>
        <fullName evidence="1">Uncharacterized protein</fullName>
    </submittedName>
</protein>
<proteinExistence type="predicted"/>
<reference evidence="1" key="2">
    <citation type="submission" date="2025-09" db="UniProtKB">
        <authorList>
            <consortium name="EnsemblPlants"/>
        </authorList>
    </citation>
    <scope>IDENTIFICATION</scope>
</reference>
<reference evidence="1" key="1">
    <citation type="submission" date="2021-05" db="EMBL/GenBank/DDBJ databases">
        <authorList>
            <person name="Scholz U."/>
            <person name="Mascher M."/>
            <person name="Fiebig A."/>
        </authorList>
    </citation>
    <scope>NUCLEOTIDE SEQUENCE [LARGE SCALE GENOMIC DNA]</scope>
</reference>